<keyword evidence="2" id="KW-0614">Plasmid</keyword>
<evidence type="ECO:0000256" key="1">
    <source>
        <dbReference type="ARBA" id="ARBA00022649"/>
    </source>
</evidence>
<keyword evidence="3" id="KW-1185">Reference proteome</keyword>
<reference evidence="2 3" key="1">
    <citation type="submission" date="2017-07" db="EMBL/GenBank/DDBJ databases">
        <title>Genome Sequence of Antarctobacter heliothermus Strain SMS3 Isolated from a culture of the Diatom Skeletonema marinoi.</title>
        <authorList>
            <person name="Topel M."/>
            <person name="Pinder M.I.M."/>
            <person name="Johansson O.N."/>
            <person name="Kourtchenko O."/>
            <person name="Godhe A."/>
            <person name="Clarke A.K."/>
        </authorList>
    </citation>
    <scope>NUCLEOTIDE SEQUENCE [LARGE SCALE GENOMIC DNA]</scope>
    <source>
        <strain evidence="2 3">SMS3</strain>
        <plasmid evidence="3">Plasmid psms3-3</plasmid>
    </source>
</reference>
<geneLocation type="plasmid" evidence="3">
    <name>psms3-3</name>
</geneLocation>
<dbReference type="Proteomes" id="UP000203589">
    <property type="component" value="Plasmid pSMS3-3"/>
</dbReference>
<dbReference type="Gene3D" id="3.30.2310.20">
    <property type="entry name" value="RelE-like"/>
    <property type="match status" value="1"/>
</dbReference>
<organism evidence="2 3">
    <name type="scientific">Antarctobacter heliothermus</name>
    <dbReference type="NCBI Taxonomy" id="74033"/>
    <lineage>
        <taxon>Bacteria</taxon>
        <taxon>Pseudomonadati</taxon>
        <taxon>Pseudomonadota</taxon>
        <taxon>Alphaproteobacteria</taxon>
        <taxon>Rhodobacterales</taxon>
        <taxon>Roseobacteraceae</taxon>
        <taxon>Antarctobacter</taxon>
    </lineage>
</organism>
<dbReference type="RefSeq" id="WP_094037782.1">
    <property type="nucleotide sequence ID" value="NZ_CP022543.1"/>
</dbReference>
<dbReference type="InterPro" id="IPR035093">
    <property type="entry name" value="RelE/ParE_toxin_dom_sf"/>
</dbReference>
<dbReference type="EMBL" id="CP022543">
    <property type="protein sequence ID" value="ASP23722.1"/>
    <property type="molecule type" value="Genomic_DNA"/>
</dbReference>
<protein>
    <submittedName>
        <fullName evidence="2">ParE toxin of type II toxin-antitoxin system, parDE</fullName>
    </submittedName>
</protein>
<dbReference type="Pfam" id="PF05016">
    <property type="entry name" value="ParE_toxin"/>
    <property type="match status" value="1"/>
</dbReference>
<name>A0A222EC50_9RHOB</name>
<accession>A0A222EC50</accession>
<gene>
    <name evidence="2" type="ORF">ANTHELSMS3_04621</name>
</gene>
<dbReference type="KEGG" id="aht:ANTHELSMS3_04621"/>
<dbReference type="AlphaFoldDB" id="A0A222EC50"/>
<evidence type="ECO:0000313" key="3">
    <source>
        <dbReference type="Proteomes" id="UP000203589"/>
    </source>
</evidence>
<keyword evidence="1" id="KW-1277">Toxin-antitoxin system</keyword>
<dbReference type="InterPro" id="IPR007712">
    <property type="entry name" value="RelE/ParE_toxin"/>
</dbReference>
<proteinExistence type="predicted"/>
<sequence length="111" mass="12649">MSRSFRLTRRAEASLTEIARWTIETFGLRQAELYEAELLNRCESILNGQAYSRSCAALVDDVEDLRFIRAGEHFLVFLDQSDEIIIVDILHSRSDLSRHVASLSAVMSEDT</sequence>
<dbReference type="OrthoDB" id="7707733at2"/>
<evidence type="ECO:0000313" key="2">
    <source>
        <dbReference type="EMBL" id="ASP23722.1"/>
    </source>
</evidence>